<feature type="compositionally biased region" description="Polar residues" evidence="1">
    <location>
        <begin position="1"/>
        <end position="18"/>
    </location>
</feature>
<evidence type="ECO:0000256" key="1">
    <source>
        <dbReference type="SAM" id="MobiDB-lite"/>
    </source>
</evidence>
<comment type="caution">
    <text evidence="2">The sequence shown here is derived from an EMBL/GenBank/DDBJ whole genome shotgun (WGS) entry which is preliminary data.</text>
</comment>
<keyword evidence="3" id="KW-1185">Reference proteome</keyword>
<dbReference type="EMBL" id="CAJPDQ010000001">
    <property type="protein sequence ID" value="CAF9903146.1"/>
    <property type="molecule type" value="Genomic_DNA"/>
</dbReference>
<evidence type="ECO:0000313" key="2">
    <source>
        <dbReference type="EMBL" id="CAF9903146.1"/>
    </source>
</evidence>
<feature type="region of interest" description="Disordered" evidence="1">
    <location>
        <begin position="1"/>
        <end position="40"/>
    </location>
</feature>
<dbReference type="Proteomes" id="UP000664169">
    <property type="component" value="Unassembled WGS sequence"/>
</dbReference>
<feature type="compositionally biased region" description="Polar residues" evidence="1">
    <location>
        <begin position="319"/>
        <end position="331"/>
    </location>
</feature>
<feature type="region of interest" description="Disordered" evidence="1">
    <location>
        <begin position="361"/>
        <end position="400"/>
    </location>
</feature>
<proteinExistence type="predicted"/>
<organism evidence="2 3">
    <name type="scientific">Gomphillus americanus</name>
    <dbReference type="NCBI Taxonomy" id="1940652"/>
    <lineage>
        <taxon>Eukaryota</taxon>
        <taxon>Fungi</taxon>
        <taxon>Dikarya</taxon>
        <taxon>Ascomycota</taxon>
        <taxon>Pezizomycotina</taxon>
        <taxon>Lecanoromycetes</taxon>
        <taxon>OSLEUM clade</taxon>
        <taxon>Ostropomycetidae</taxon>
        <taxon>Ostropales</taxon>
        <taxon>Graphidaceae</taxon>
        <taxon>Gomphilloideae</taxon>
        <taxon>Gomphillus</taxon>
    </lineage>
</organism>
<gene>
    <name evidence="2" type="ORF">GOMPHAMPRED_000107</name>
</gene>
<feature type="compositionally biased region" description="Basic residues" evidence="1">
    <location>
        <begin position="391"/>
        <end position="400"/>
    </location>
</feature>
<dbReference type="OrthoDB" id="5336565at2759"/>
<accession>A0A8H3E9Z8</accession>
<dbReference type="AlphaFoldDB" id="A0A8H3E9Z8"/>
<sequence length="400" mass="44117">MPAETSAETNQANQQSIDPSTTPNTATPTKTTTTRSGRPYDRAFRQHLVDNHIFPPAYCYPDGRLPPKPNNWDEIQERLARPRPSLSPSRFGDEEYERFFRAQGNATKERHISETVLSLIEGSIPDSMARGGGVQFANLKPLTDGTICPGNPDVYYGARPEQINLGVRKAIGDLITPTTQRDEPAAPSFMLAAKGPEGSLGVAERQSTYDGALGARGIHALRRYPFDDKEVYNGNAYCISSTYLGGMLTTYTSHLVTRSASNSHPDFVMTQIGSWSLRGNLKALRDGVQAYRNMRDWAKEQRDDAIKIANGETDCSPPTELTPTASSSQESFVDPRTRQSSKEEDKITTTLTDTVQSFAVQQDVNGLTKDKAKANEPQTLKHPVSPLRLGNPKRKKTVKN</sequence>
<evidence type="ECO:0000313" key="3">
    <source>
        <dbReference type="Proteomes" id="UP000664169"/>
    </source>
</evidence>
<reference evidence="2" key="1">
    <citation type="submission" date="2021-03" db="EMBL/GenBank/DDBJ databases">
        <authorList>
            <person name="Tagirdzhanova G."/>
        </authorList>
    </citation>
    <scope>NUCLEOTIDE SEQUENCE</scope>
</reference>
<feature type="compositionally biased region" description="Basic and acidic residues" evidence="1">
    <location>
        <begin position="333"/>
        <end position="347"/>
    </location>
</feature>
<feature type="region of interest" description="Disordered" evidence="1">
    <location>
        <begin position="310"/>
        <end position="349"/>
    </location>
</feature>
<protein>
    <submittedName>
        <fullName evidence="2">Uncharacterized protein</fullName>
    </submittedName>
</protein>
<feature type="compositionally biased region" description="Low complexity" evidence="1">
    <location>
        <begin position="19"/>
        <end position="34"/>
    </location>
</feature>
<name>A0A8H3E9Z8_9LECA</name>